<dbReference type="RefSeq" id="WP_146710671.1">
    <property type="nucleotide sequence ID" value="NZ_SUQX01000072.1"/>
</dbReference>
<dbReference type="Proteomes" id="UP000307092">
    <property type="component" value="Unassembled WGS sequence"/>
</dbReference>
<dbReference type="InterPro" id="IPR046342">
    <property type="entry name" value="CBS_dom_sf"/>
</dbReference>
<dbReference type="InterPro" id="IPR000644">
    <property type="entry name" value="CBS_dom"/>
</dbReference>
<evidence type="ECO:0000256" key="1">
    <source>
        <dbReference type="PROSITE-ProRule" id="PRU00703"/>
    </source>
</evidence>
<dbReference type="SUPFAM" id="SSF54631">
    <property type="entry name" value="CBS-domain pair"/>
    <property type="match status" value="1"/>
</dbReference>
<gene>
    <name evidence="3" type="ORF">E8M63_12935</name>
</gene>
<dbReference type="AlphaFoldDB" id="A0AAX2TMB2"/>
<evidence type="ECO:0000259" key="2">
    <source>
        <dbReference type="PROSITE" id="PS51371"/>
    </source>
</evidence>
<comment type="caution">
    <text evidence="3">The sequence shown here is derived from an EMBL/GenBank/DDBJ whole genome shotgun (WGS) entry which is preliminary data.</text>
</comment>
<reference evidence="3 4" key="1">
    <citation type="submission" date="2019-04" db="EMBL/GenBank/DDBJ databases">
        <title>The CDC panel for molecular diagnostics of ciprofloxacin resistance and its use for research and clinical development.</title>
        <authorList>
            <person name="Liu H."/>
            <person name="Tang K."/>
            <person name="Pham C."/>
            <person name="Schmerer M."/>
        </authorList>
    </citation>
    <scope>NUCLEOTIDE SEQUENCE [LARGE SCALE GENOMIC DNA]</scope>
    <source>
        <strain evidence="3 4">LRRBGS_0742</strain>
    </source>
</reference>
<sequence>GYSFATWRLHLRGETIRSAADIGWIRDLTVGKMMRQDMITVNAAMPIAAFREEFPLGSKTQVVAVDGEGRYAGLALVAEAHAPDLEADKGLAGILRYADVVLHPGMNVQEAIAVFDAAEAESLAVVEGDGDRRPIGLLTEAHAMRRYAEESEQRRREAIGEI</sequence>
<name>A0AAX2TMB2_NEIGO</name>
<dbReference type="Gene3D" id="3.10.580.10">
    <property type="entry name" value="CBS-domain"/>
    <property type="match status" value="1"/>
</dbReference>
<dbReference type="EMBL" id="SUQX01000072">
    <property type="protein sequence ID" value="TJX03336.1"/>
    <property type="molecule type" value="Genomic_DNA"/>
</dbReference>
<accession>A0AAX2TMB2</accession>
<keyword evidence="1" id="KW-0129">CBS domain</keyword>
<evidence type="ECO:0000313" key="3">
    <source>
        <dbReference type="EMBL" id="TJX03336.1"/>
    </source>
</evidence>
<proteinExistence type="predicted"/>
<feature type="non-terminal residue" evidence="3">
    <location>
        <position position="1"/>
    </location>
</feature>
<dbReference type="Pfam" id="PF00571">
    <property type="entry name" value="CBS"/>
    <property type="match status" value="1"/>
</dbReference>
<protein>
    <submittedName>
        <fullName evidence="3">CBS domain-containing protein</fullName>
    </submittedName>
</protein>
<dbReference type="PROSITE" id="PS51371">
    <property type="entry name" value="CBS"/>
    <property type="match status" value="1"/>
</dbReference>
<organism evidence="3 4">
    <name type="scientific">Neisseria gonorrhoeae</name>
    <dbReference type="NCBI Taxonomy" id="485"/>
    <lineage>
        <taxon>Bacteria</taxon>
        <taxon>Pseudomonadati</taxon>
        <taxon>Pseudomonadota</taxon>
        <taxon>Betaproteobacteria</taxon>
        <taxon>Neisseriales</taxon>
        <taxon>Neisseriaceae</taxon>
        <taxon>Neisseria</taxon>
    </lineage>
</organism>
<feature type="domain" description="CBS" evidence="2">
    <location>
        <begin position="94"/>
        <end position="153"/>
    </location>
</feature>
<evidence type="ECO:0000313" key="4">
    <source>
        <dbReference type="Proteomes" id="UP000307092"/>
    </source>
</evidence>